<evidence type="ECO:0000256" key="12">
    <source>
        <dbReference type="ARBA" id="ARBA00023224"/>
    </source>
</evidence>
<evidence type="ECO:0000256" key="4">
    <source>
        <dbReference type="ARBA" id="ARBA00022692"/>
    </source>
</evidence>
<keyword evidence="12 13" id="KW-0807">Transducer</keyword>
<dbReference type="InterPro" id="IPR050939">
    <property type="entry name" value="Olfactory_GPCR1"/>
</dbReference>
<keyword evidence="6 14" id="KW-1133">Transmembrane helix</keyword>
<feature type="domain" description="G-protein coupled receptors family 1 profile" evidence="15">
    <location>
        <begin position="38"/>
        <end position="287"/>
    </location>
</feature>
<evidence type="ECO:0000256" key="5">
    <source>
        <dbReference type="ARBA" id="ARBA00022725"/>
    </source>
</evidence>
<dbReference type="PROSITE" id="PS50262">
    <property type="entry name" value="G_PROTEIN_RECEP_F1_2"/>
    <property type="match status" value="1"/>
</dbReference>
<dbReference type="InterPro" id="IPR000276">
    <property type="entry name" value="GPCR_Rhodpsn"/>
</dbReference>
<keyword evidence="2 14" id="KW-1003">Cell membrane</keyword>
<evidence type="ECO:0000256" key="3">
    <source>
        <dbReference type="ARBA" id="ARBA00022606"/>
    </source>
</evidence>
<dbReference type="SUPFAM" id="SSF81321">
    <property type="entry name" value="Family A G protein-coupled receptor-like"/>
    <property type="match status" value="1"/>
</dbReference>
<dbReference type="Proteomes" id="UP001162483">
    <property type="component" value="Unassembled WGS sequence"/>
</dbReference>
<comment type="caution">
    <text evidence="16">The sequence shown here is derived from an EMBL/GenBank/DDBJ whole genome shotgun (WGS) entry which is preliminary data.</text>
</comment>
<dbReference type="PANTHER" id="PTHR24242">
    <property type="entry name" value="G-PROTEIN COUPLED RECEPTOR"/>
    <property type="match status" value="1"/>
</dbReference>
<evidence type="ECO:0000259" key="15">
    <source>
        <dbReference type="PROSITE" id="PS50262"/>
    </source>
</evidence>
<evidence type="ECO:0000256" key="6">
    <source>
        <dbReference type="ARBA" id="ARBA00022989"/>
    </source>
</evidence>
<protein>
    <recommendedName>
        <fullName evidence="14">Olfactory receptor</fullName>
    </recommendedName>
</protein>
<evidence type="ECO:0000256" key="8">
    <source>
        <dbReference type="ARBA" id="ARBA00023136"/>
    </source>
</evidence>
<comment type="subcellular location">
    <subcellularLocation>
        <location evidence="1 14">Cell membrane</location>
        <topology evidence="1 14">Multi-pass membrane protein</topology>
    </subcellularLocation>
</comment>
<evidence type="ECO:0000256" key="1">
    <source>
        <dbReference type="ARBA" id="ARBA00004651"/>
    </source>
</evidence>
<dbReference type="PRINTS" id="PR00237">
    <property type="entry name" value="GPCRRHODOPSN"/>
</dbReference>
<feature type="transmembrane region" description="Helical" evidence="14">
    <location>
        <begin position="98"/>
        <end position="117"/>
    </location>
</feature>
<gene>
    <name evidence="16" type="ORF">SPARVUS_LOCUS15988319</name>
</gene>
<name>A0ABN9HGA4_9NEOB</name>
<feature type="transmembrane region" description="Helical" evidence="14">
    <location>
        <begin position="20"/>
        <end position="45"/>
    </location>
</feature>
<dbReference type="PRINTS" id="PR00245">
    <property type="entry name" value="OLFACTORYR"/>
</dbReference>
<evidence type="ECO:0000256" key="14">
    <source>
        <dbReference type="RuleBase" id="RU363047"/>
    </source>
</evidence>
<feature type="transmembrane region" description="Helical" evidence="14">
    <location>
        <begin position="235"/>
        <end position="258"/>
    </location>
</feature>
<dbReference type="Gene3D" id="1.20.1070.10">
    <property type="entry name" value="Rhodopsin 7-helix transmembrane proteins"/>
    <property type="match status" value="1"/>
</dbReference>
<organism evidence="16 17">
    <name type="scientific">Staurois parvus</name>
    <dbReference type="NCBI Taxonomy" id="386267"/>
    <lineage>
        <taxon>Eukaryota</taxon>
        <taxon>Metazoa</taxon>
        <taxon>Chordata</taxon>
        <taxon>Craniata</taxon>
        <taxon>Vertebrata</taxon>
        <taxon>Euteleostomi</taxon>
        <taxon>Amphibia</taxon>
        <taxon>Batrachia</taxon>
        <taxon>Anura</taxon>
        <taxon>Neobatrachia</taxon>
        <taxon>Ranoidea</taxon>
        <taxon>Ranidae</taxon>
        <taxon>Staurois</taxon>
    </lineage>
</organism>
<evidence type="ECO:0000313" key="16">
    <source>
        <dbReference type="EMBL" id="CAI9620469.1"/>
    </source>
</evidence>
<proteinExistence type="inferred from homology"/>
<feature type="transmembrane region" description="Helical" evidence="14">
    <location>
        <begin position="197"/>
        <end position="223"/>
    </location>
</feature>
<keyword evidence="7 13" id="KW-0297">G-protein coupled receptor</keyword>
<keyword evidence="17" id="KW-1185">Reference proteome</keyword>
<feature type="transmembrane region" description="Helical" evidence="14">
    <location>
        <begin position="57"/>
        <end position="78"/>
    </location>
</feature>
<evidence type="ECO:0000256" key="9">
    <source>
        <dbReference type="ARBA" id="ARBA00023157"/>
    </source>
</evidence>
<keyword evidence="4 13" id="KW-0812">Transmembrane</keyword>
<keyword evidence="9" id="KW-1015">Disulfide bond</keyword>
<evidence type="ECO:0000256" key="11">
    <source>
        <dbReference type="ARBA" id="ARBA00023180"/>
    </source>
</evidence>
<feature type="transmembrane region" description="Helical" evidence="14">
    <location>
        <begin position="138"/>
        <end position="158"/>
    </location>
</feature>
<reference evidence="16" key="1">
    <citation type="submission" date="2023-05" db="EMBL/GenBank/DDBJ databases">
        <authorList>
            <person name="Stuckert A."/>
        </authorList>
    </citation>
    <scope>NUCLEOTIDE SEQUENCE</scope>
</reference>
<feature type="transmembrane region" description="Helical" evidence="14">
    <location>
        <begin position="270"/>
        <end position="289"/>
    </location>
</feature>
<comment type="similarity">
    <text evidence="13">Belongs to the G-protein coupled receptor 1 family.</text>
</comment>
<accession>A0ABN9HGA4</accession>
<evidence type="ECO:0000256" key="2">
    <source>
        <dbReference type="ARBA" id="ARBA00022475"/>
    </source>
</evidence>
<dbReference type="EMBL" id="CATNWA010020934">
    <property type="protein sequence ID" value="CAI9620469.1"/>
    <property type="molecule type" value="Genomic_DNA"/>
</dbReference>
<dbReference type="PROSITE" id="PS00237">
    <property type="entry name" value="G_PROTEIN_RECEP_F1_1"/>
    <property type="match status" value="1"/>
</dbReference>
<dbReference type="InterPro" id="IPR000725">
    <property type="entry name" value="Olfact_rcpt"/>
</dbReference>
<dbReference type="PANTHER" id="PTHR24242:SF406">
    <property type="entry name" value="OLFACTORY RECEPTOR"/>
    <property type="match status" value="1"/>
</dbReference>
<keyword evidence="11" id="KW-0325">Glycoprotein</keyword>
<evidence type="ECO:0000256" key="10">
    <source>
        <dbReference type="ARBA" id="ARBA00023170"/>
    </source>
</evidence>
<evidence type="ECO:0000313" key="17">
    <source>
        <dbReference type="Proteomes" id="UP001162483"/>
    </source>
</evidence>
<dbReference type="InterPro" id="IPR017452">
    <property type="entry name" value="GPCR_Rhodpsn_7TM"/>
</dbReference>
<sequence length="314" mass="35344">MNKTSVNIIYLLGFQNVHNYRGVLFLIFLLLYVVTILGNLLITFLVSWSHNLSSPMYFFLSNLSTCDLLLTSVIVPLMMSVTIKEKMSISLPGCCAQLYFFGSLAGTECFLLAVMSFDRYVAICDPLHYSSIMNFRKCILLAFWSWFSAFTLILGIAVNTCKQDFCGPNVIDHFFCDGAPLLKLSCSDTTFLEIQNIVLGIPVGYIPFLYITATYISIAIAILRIPTSTGRQKAFYTCSSHLSVVSTYYGTLIVSTFFPVKDQLSNTKKAVSLLYTVVTPLANPIIYCMRNRELKKAFLQFCSYVTNKQPTNNY</sequence>
<keyword evidence="10 13" id="KW-0675">Receptor</keyword>
<keyword evidence="3 14" id="KW-0716">Sensory transduction</keyword>
<dbReference type="Pfam" id="PF13853">
    <property type="entry name" value="7tm_4"/>
    <property type="match status" value="1"/>
</dbReference>
<keyword evidence="5 14" id="KW-0552">Olfaction</keyword>
<evidence type="ECO:0000256" key="13">
    <source>
        <dbReference type="RuleBase" id="RU000688"/>
    </source>
</evidence>
<evidence type="ECO:0000256" key="7">
    <source>
        <dbReference type="ARBA" id="ARBA00023040"/>
    </source>
</evidence>
<keyword evidence="8 14" id="KW-0472">Membrane</keyword>